<dbReference type="WBParaSite" id="EgrG_002040300">
    <property type="protein sequence ID" value="EgrG_002040300"/>
    <property type="gene ID" value="EgrG_002040300"/>
</dbReference>
<dbReference type="EMBL" id="LK028590">
    <property type="protein sequence ID" value="CDS23369.1"/>
    <property type="molecule type" value="Genomic_DNA"/>
</dbReference>
<proteinExistence type="predicted"/>
<dbReference type="Proteomes" id="UP000492820">
    <property type="component" value="Unassembled WGS sequence"/>
</dbReference>
<dbReference type="AlphaFoldDB" id="A0A068WU97"/>
<accession>A0A068WU97</accession>
<reference evidence="4" key="3">
    <citation type="submission" date="2020-10" db="UniProtKB">
        <authorList>
            <consortium name="WormBaseParasite"/>
        </authorList>
    </citation>
    <scope>IDENTIFICATION</scope>
</reference>
<evidence type="ECO:0000313" key="4">
    <source>
        <dbReference type="WBParaSite" id="EgrG_002040300"/>
    </source>
</evidence>
<reference evidence="2" key="2">
    <citation type="submission" date="2014-06" db="EMBL/GenBank/DDBJ databases">
        <authorList>
            <person name="Aslett M."/>
        </authorList>
    </citation>
    <scope>NUCLEOTIDE SEQUENCE</scope>
</reference>
<name>A0A068WU97_ECHGR</name>
<evidence type="ECO:0000313" key="2">
    <source>
        <dbReference type="EMBL" id="CDS23369.1"/>
    </source>
</evidence>
<feature type="region of interest" description="Disordered" evidence="1">
    <location>
        <begin position="147"/>
        <end position="215"/>
    </location>
</feature>
<protein>
    <submittedName>
        <fullName evidence="2 4">Uncharacterized protein</fullName>
    </submittedName>
</protein>
<gene>
    <name evidence="2" type="ORF">EgrG_002040300</name>
</gene>
<reference evidence="2 3" key="1">
    <citation type="journal article" date="2013" name="Nature">
        <title>The genomes of four tapeworm species reveal adaptations to parasitism.</title>
        <authorList>
            <person name="Tsai I.J."/>
            <person name="Zarowiecki M."/>
            <person name="Holroyd N."/>
            <person name="Garciarrubio A."/>
            <person name="Sanchez-Flores A."/>
            <person name="Brooks K.L."/>
            <person name="Tracey A."/>
            <person name="Bobes R.J."/>
            <person name="Fragoso G."/>
            <person name="Sciutto E."/>
            <person name="Aslett M."/>
            <person name="Beasley H."/>
            <person name="Bennett H.M."/>
            <person name="Cai J."/>
            <person name="Camicia F."/>
            <person name="Clark R."/>
            <person name="Cucher M."/>
            <person name="De Silva N."/>
            <person name="Day T.A."/>
            <person name="Deplazes P."/>
            <person name="Estrada K."/>
            <person name="Fernandez C."/>
            <person name="Holland P.W."/>
            <person name="Hou J."/>
            <person name="Hu S."/>
            <person name="Huckvale T."/>
            <person name="Hung S.S."/>
            <person name="Kamenetzky L."/>
            <person name="Keane J.A."/>
            <person name="Kiss F."/>
            <person name="Koziol U."/>
            <person name="Lambert O."/>
            <person name="Liu K."/>
            <person name="Luo X."/>
            <person name="Luo Y."/>
            <person name="Macchiaroli N."/>
            <person name="Nichol S."/>
            <person name="Paps J."/>
            <person name="Parkinson J."/>
            <person name="Pouchkina-Stantcheva N."/>
            <person name="Riddiford N."/>
            <person name="Rosenzvit M."/>
            <person name="Salinas G."/>
            <person name="Wasmuth J.D."/>
            <person name="Zamanian M."/>
            <person name="Zheng Y."/>
            <person name="Cai X."/>
            <person name="Soberon X."/>
            <person name="Olson P.D."/>
            <person name="Laclette J.P."/>
            <person name="Brehm K."/>
            <person name="Berriman M."/>
            <person name="Garciarrubio A."/>
            <person name="Bobes R.J."/>
            <person name="Fragoso G."/>
            <person name="Sanchez-Flores A."/>
            <person name="Estrada K."/>
            <person name="Cevallos M.A."/>
            <person name="Morett E."/>
            <person name="Gonzalez V."/>
            <person name="Portillo T."/>
            <person name="Ochoa-Leyva A."/>
            <person name="Jose M.V."/>
            <person name="Sciutto E."/>
            <person name="Landa A."/>
            <person name="Jimenez L."/>
            <person name="Valdes V."/>
            <person name="Carrero J.C."/>
            <person name="Larralde C."/>
            <person name="Morales-Montor J."/>
            <person name="Limon-Lason J."/>
            <person name="Soberon X."/>
            <person name="Laclette J.P."/>
        </authorList>
    </citation>
    <scope>NUCLEOTIDE SEQUENCE [LARGE SCALE GENOMIC DNA]</scope>
</reference>
<evidence type="ECO:0000256" key="1">
    <source>
        <dbReference type="SAM" id="MobiDB-lite"/>
    </source>
</evidence>
<evidence type="ECO:0000313" key="3">
    <source>
        <dbReference type="Proteomes" id="UP000492820"/>
    </source>
</evidence>
<feature type="compositionally biased region" description="Polar residues" evidence="1">
    <location>
        <begin position="176"/>
        <end position="186"/>
    </location>
</feature>
<organism evidence="2">
    <name type="scientific">Echinococcus granulosus</name>
    <name type="common">Hydatid tapeworm</name>
    <dbReference type="NCBI Taxonomy" id="6210"/>
    <lineage>
        <taxon>Eukaryota</taxon>
        <taxon>Metazoa</taxon>
        <taxon>Spiralia</taxon>
        <taxon>Lophotrochozoa</taxon>
        <taxon>Platyhelminthes</taxon>
        <taxon>Cestoda</taxon>
        <taxon>Eucestoda</taxon>
        <taxon>Cyclophyllidea</taxon>
        <taxon>Taeniidae</taxon>
        <taxon>Echinococcus</taxon>
        <taxon>Echinococcus granulosus group</taxon>
    </lineage>
</organism>
<sequence>MRRYPQNYGICQPATKHLRPTSIAYVVARTPAILTGAADKECMEWWMGEDETPTSHCLEYTPTVASARLHLCSPNSPFCHSSTPPLNQPNIVLPPSHYRHFISALRGDTSANPSSCTWIDSWHEGLDTTASRQRELQYGFGASWTCRQHPLPNHSTPPRRRRLQVSRPGKDLDPHSSAQETDTLSIGSPGRPTCPTGRRKPNGLTPAHGQPVAPDTLSSLIASTTHPRSHSLKRKRWHGLPVSAPPTGNHAGLLIGTQLHSTQLLWDGPLLAFGRAVGRGTSELMAIAILGSCAAWIVNAVGFESCYWRAILDAGWRVSADTTVSRNATLCQFIESTYLA</sequence>